<dbReference type="SUPFAM" id="SSF53187">
    <property type="entry name" value="Zn-dependent exopeptidases"/>
    <property type="match status" value="1"/>
</dbReference>
<dbReference type="Proteomes" id="UP000284283">
    <property type="component" value="Unassembled WGS sequence"/>
</dbReference>
<feature type="binding site" evidence="2">
    <location>
        <position position="203"/>
    </location>
    <ligand>
        <name>Mn(2+)</name>
        <dbReference type="ChEBI" id="CHEBI:29035"/>
        <label>2</label>
    </ligand>
</feature>
<dbReference type="EMBL" id="PYTT01000028">
    <property type="protein sequence ID" value="RNL05847.1"/>
    <property type="molecule type" value="Genomic_DNA"/>
</dbReference>
<comment type="cofactor">
    <cofactor evidence="2">
        <name>Mn(2+)</name>
        <dbReference type="ChEBI" id="CHEBI:29035"/>
    </cofactor>
    <text evidence="2">The Mn(2+) ion enhances activity.</text>
</comment>
<sequence length="470" mass="50227">MMVSGALVLVAYGMNSANPTVCRSIIFNHVSARFPLRALALFLLVAASPCHALDAVAVKRQVDGILDRDYPRWEALYRTVHQHPELGFEETATAQRLAKEMRALGFQVSTGIGRTGLVAMYQNGPGPTIMVRTELDALPMRETTGLAYASDVHLQSRERDTYVAHTCGHDIHMAAWVGTAATLVQLRAQWRGTLMFIAQPAEEKGRGAQAMLDDGLFARFGKPDYGFALHVGPDAYGHVFYKAGAVTSNSDALEVVFQGKGGHGAMPAATIDPILIAARFVVDVQSVISREKDPAAFGVVSIGAFNAGTAGNVIPDRAQLRGTIRSQDPQVRDKLLDGVRRTALASAQMAGAPAPQIALGERGSRAVINDAALAERTGAVFAQAFGVDAERQREPSAASEDYSAFVAAGVPSFYFGIGGLDPQWLQQARQTGERIPVNHSPDFAPVPQPSIRTGVEAMTLAVMNVMPPPS</sequence>
<evidence type="ECO:0000259" key="3">
    <source>
        <dbReference type="Pfam" id="PF07687"/>
    </source>
</evidence>
<keyword evidence="2" id="KW-0479">Metal-binding</keyword>
<keyword evidence="1" id="KW-0378">Hydrolase</keyword>
<protein>
    <submittedName>
        <fullName evidence="4">Amidohydrolase</fullName>
    </submittedName>
</protein>
<gene>
    <name evidence="4" type="ORF">C9386_04180</name>
</gene>
<organism evidence="4 5">
    <name type="scientific">Xanthomonas vasicola pv. vasculorum</name>
    <dbReference type="NCBI Taxonomy" id="325776"/>
    <lineage>
        <taxon>Bacteria</taxon>
        <taxon>Pseudomonadati</taxon>
        <taxon>Pseudomonadota</taxon>
        <taxon>Gammaproteobacteria</taxon>
        <taxon>Lysobacterales</taxon>
        <taxon>Lysobacteraceae</taxon>
        <taxon>Xanthomonas</taxon>
    </lineage>
</organism>
<dbReference type="SUPFAM" id="SSF55031">
    <property type="entry name" value="Bacterial exopeptidase dimerisation domain"/>
    <property type="match status" value="1"/>
</dbReference>
<dbReference type="Pfam" id="PF01546">
    <property type="entry name" value="Peptidase_M20"/>
    <property type="match status" value="1"/>
</dbReference>
<proteinExistence type="predicted"/>
<feature type="domain" description="Peptidase M20 dimerisation" evidence="3">
    <location>
        <begin position="250"/>
        <end position="340"/>
    </location>
</feature>
<dbReference type="InterPro" id="IPR036264">
    <property type="entry name" value="Bact_exopeptidase_dim_dom"/>
</dbReference>
<name>A0AAE8F9E2_XANVA</name>
<dbReference type="PANTHER" id="PTHR11014">
    <property type="entry name" value="PEPTIDASE M20 FAMILY MEMBER"/>
    <property type="match status" value="1"/>
</dbReference>
<dbReference type="InterPro" id="IPR002933">
    <property type="entry name" value="Peptidase_M20"/>
</dbReference>
<dbReference type="Gene3D" id="3.40.630.10">
    <property type="entry name" value="Zn peptidases"/>
    <property type="match status" value="1"/>
</dbReference>
<dbReference type="InterPro" id="IPR017439">
    <property type="entry name" value="Amidohydrolase"/>
</dbReference>
<dbReference type="InterPro" id="IPR011650">
    <property type="entry name" value="Peptidase_M20_dimer"/>
</dbReference>
<feature type="binding site" evidence="2">
    <location>
        <position position="167"/>
    </location>
    <ligand>
        <name>Mn(2+)</name>
        <dbReference type="ChEBI" id="CHEBI:29035"/>
        <label>2</label>
    </ligand>
</feature>
<evidence type="ECO:0000256" key="2">
    <source>
        <dbReference type="PIRSR" id="PIRSR005962-1"/>
    </source>
</evidence>
<evidence type="ECO:0000313" key="5">
    <source>
        <dbReference type="Proteomes" id="UP000284283"/>
    </source>
</evidence>
<dbReference type="Pfam" id="PF07687">
    <property type="entry name" value="M20_dimer"/>
    <property type="match status" value="1"/>
</dbReference>
<dbReference type="FunFam" id="3.30.70.360:FF:000001">
    <property type="entry name" value="N-acetyldiaminopimelate deacetylase"/>
    <property type="match status" value="1"/>
</dbReference>
<dbReference type="PANTHER" id="PTHR11014:SF63">
    <property type="entry name" value="METALLOPEPTIDASE, PUTATIVE (AFU_ORTHOLOGUE AFUA_6G09600)-RELATED"/>
    <property type="match status" value="1"/>
</dbReference>
<dbReference type="GO" id="GO:0050118">
    <property type="term" value="F:N-acetyldiaminopimelate deacetylase activity"/>
    <property type="evidence" value="ECO:0007669"/>
    <property type="project" value="UniProtKB-ARBA"/>
</dbReference>
<dbReference type="KEGG" id="xva:C7V42_00675"/>
<feature type="binding site" evidence="2">
    <location>
        <position position="230"/>
    </location>
    <ligand>
        <name>Mn(2+)</name>
        <dbReference type="ChEBI" id="CHEBI:29035"/>
        <label>2</label>
    </ligand>
</feature>
<evidence type="ECO:0000256" key="1">
    <source>
        <dbReference type="ARBA" id="ARBA00022801"/>
    </source>
</evidence>
<dbReference type="GO" id="GO:0046872">
    <property type="term" value="F:metal ion binding"/>
    <property type="evidence" value="ECO:0007669"/>
    <property type="project" value="UniProtKB-KW"/>
</dbReference>
<dbReference type="AlphaFoldDB" id="A0AAE8F9E2"/>
<feature type="binding site" evidence="2">
    <location>
        <position position="169"/>
    </location>
    <ligand>
        <name>Mn(2+)</name>
        <dbReference type="ChEBI" id="CHEBI:29035"/>
        <label>2</label>
    </ligand>
</feature>
<reference evidence="4 5" key="1">
    <citation type="submission" date="2018-03" db="EMBL/GenBank/DDBJ databases">
        <authorList>
            <person name="Wu G."/>
        </authorList>
    </citation>
    <scope>NUCLEOTIDE SEQUENCE [LARGE SCALE GENOMIC DNA]</scope>
    <source>
        <strain evidence="4 5">SAM-118</strain>
    </source>
</reference>
<dbReference type="RefSeq" id="WP_010370743.1">
    <property type="nucleotide sequence ID" value="NZ_CP025272.1"/>
</dbReference>
<dbReference type="NCBIfam" id="TIGR01891">
    <property type="entry name" value="amidohydrolases"/>
    <property type="match status" value="1"/>
</dbReference>
<comment type="caution">
    <text evidence="4">The sequence shown here is derived from an EMBL/GenBank/DDBJ whole genome shotgun (WGS) entry which is preliminary data.</text>
</comment>
<evidence type="ECO:0000313" key="4">
    <source>
        <dbReference type="EMBL" id="RNL05847.1"/>
    </source>
</evidence>
<accession>A0AAE8F9E2</accession>
<feature type="binding site" evidence="2">
    <location>
        <position position="439"/>
    </location>
    <ligand>
        <name>Mn(2+)</name>
        <dbReference type="ChEBI" id="CHEBI:29035"/>
        <label>2</label>
    </ligand>
</feature>
<dbReference type="Gene3D" id="3.30.70.360">
    <property type="match status" value="1"/>
</dbReference>
<dbReference type="PIRSF" id="PIRSF005962">
    <property type="entry name" value="Pept_M20D_amidohydro"/>
    <property type="match status" value="1"/>
</dbReference>
<dbReference type="GeneID" id="69688148"/>
<keyword evidence="2" id="KW-0464">Manganese</keyword>
<dbReference type="GO" id="GO:0019877">
    <property type="term" value="P:diaminopimelate biosynthetic process"/>
    <property type="evidence" value="ECO:0007669"/>
    <property type="project" value="UniProtKB-ARBA"/>
</dbReference>